<gene>
    <name evidence="1" type="ORF">ISN45_At02g010170</name>
</gene>
<dbReference type="AlphaFoldDB" id="A0A8T2FJW6"/>
<proteinExistence type="predicted"/>
<accession>A0A8T2FJW6</accession>
<evidence type="ECO:0000313" key="1">
    <source>
        <dbReference type="EMBL" id="KAG7636372.1"/>
    </source>
</evidence>
<protein>
    <submittedName>
        <fullName evidence="1">Uncharacterized protein</fullName>
    </submittedName>
</protein>
<sequence>MTFVEVSFGKQSTHNNTPALSAVISCSYHLVCGGGWERQPVQRTLPVPKR</sequence>
<dbReference type="Proteomes" id="UP000694240">
    <property type="component" value="Chromosome 2"/>
</dbReference>
<comment type="caution">
    <text evidence="1">The sequence shown here is derived from an EMBL/GenBank/DDBJ whole genome shotgun (WGS) entry which is preliminary data.</text>
</comment>
<reference evidence="1 2" key="1">
    <citation type="submission" date="2020-12" db="EMBL/GenBank/DDBJ databases">
        <title>Concerted genomic and epigenomic changes stabilize Arabidopsis allopolyploids.</title>
        <authorList>
            <person name="Chen Z."/>
        </authorList>
    </citation>
    <scope>NUCLEOTIDE SEQUENCE [LARGE SCALE GENOMIC DNA]</scope>
    <source>
        <strain evidence="1">Allo738</strain>
        <tissue evidence="1">Leaf</tissue>
    </source>
</reference>
<keyword evidence="2" id="KW-1185">Reference proteome</keyword>
<evidence type="ECO:0000313" key="2">
    <source>
        <dbReference type="Proteomes" id="UP000694240"/>
    </source>
</evidence>
<organism evidence="1 2">
    <name type="scientific">Arabidopsis thaliana x Arabidopsis arenosa</name>
    <dbReference type="NCBI Taxonomy" id="1240361"/>
    <lineage>
        <taxon>Eukaryota</taxon>
        <taxon>Viridiplantae</taxon>
        <taxon>Streptophyta</taxon>
        <taxon>Embryophyta</taxon>
        <taxon>Tracheophyta</taxon>
        <taxon>Spermatophyta</taxon>
        <taxon>Magnoliopsida</taxon>
        <taxon>eudicotyledons</taxon>
        <taxon>Gunneridae</taxon>
        <taxon>Pentapetalae</taxon>
        <taxon>rosids</taxon>
        <taxon>malvids</taxon>
        <taxon>Brassicales</taxon>
        <taxon>Brassicaceae</taxon>
        <taxon>Camelineae</taxon>
        <taxon>Arabidopsis</taxon>
    </lineage>
</organism>
<name>A0A8T2FJW6_9BRAS</name>
<dbReference type="EMBL" id="JAEFBK010000002">
    <property type="protein sequence ID" value="KAG7636372.1"/>
    <property type="molecule type" value="Genomic_DNA"/>
</dbReference>